<gene>
    <name evidence="2" type="ORF">EgrG_000293700</name>
</gene>
<evidence type="ECO:0000313" key="4">
    <source>
        <dbReference type="WBParaSite" id="EgrG_000293700"/>
    </source>
</evidence>
<name>A0A068X2I6_ECHGR</name>
<organism evidence="2">
    <name type="scientific">Echinococcus granulosus</name>
    <name type="common">Hydatid tapeworm</name>
    <dbReference type="NCBI Taxonomy" id="6210"/>
    <lineage>
        <taxon>Eukaryota</taxon>
        <taxon>Metazoa</taxon>
        <taxon>Spiralia</taxon>
        <taxon>Lophotrochozoa</taxon>
        <taxon>Platyhelminthes</taxon>
        <taxon>Cestoda</taxon>
        <taxon>Eucestoda</taxon>
        <taxon>Cyclophyllidea</taxon>
        <taxon>Taeniidae</taxon>
        <taxon>Echinococcus</taxon>
        <taxon>Echinococcus granulosus group</taxon>
    </lineage>
</organism>
<proteinExistence type="predicted"/>
<dbReference type="InterPro" id="IPR043785">
    <property type="entry name" value="DUF5727"/>
</dbReference>
<accession>A0A068X2I6</accession>
<dbReference type="Pfam" id="PF18997">
    <property type="entry name" value="DUF5727"/>
    <property type="match status" value="1"/>
</dbReference>
<evidence type="ECO:0000313" key="2">
    <source>
        <dbReference type="EMBL" id="CDS24114.1"/>
    </source>
</evidence>
<dbReference type="Proteomes" id="UP000492820">
    <property type="component" value="Unassembled WGS sequence"/>
</dbReference>
<reference evidence="2 3" key="1">
    <citation type="journal article" date="2013" name="Nature">
        <title>The genomes of four tapeworm species reveal adaptations to parasitism.</title>
        <authorList>
            <person name="Tsai I.J."/>
            <person name="Zarowiecki M."/>
            <person name="Holroyd N."/>
            <person name="Garciarrubio A."/>
            <person name="Sanchez-Flores A."/>
            <person name="Brooks K.L."/>
            <person name="Tracey A."/>
            <person name="Bobes R.J."/>
            <person name="Fragoso G."/>
            <person name="Sciutto E."/>
            <person name="Aslett M."/>
            <person name="Beasley H."/>
            <person name="Bennett H.M."/>
            <person name="Cai J."/>
            <person name="Camicia F."/>
            <person name="Clark R."/>
            <person name="Cucher M."/>
            <person name="De Silva N."/>
            <person name="Day T.A."/>
            <person name="Deplazes P."/>
            <person name="Estrada K."/>
            <person name="Fernandez C."/>
            <person name="Holland P.W."/>
            <person name="Hou J."/>
            <person name="Hu S."/>
            <person name="Huckvale T."/>
            <person name="Hung S.S."/>
            <person name="Kamenetzky L."/>
            <person name="Keane J.A."/>
            <person name="Kiss F."/>
            <person name="Koziol U."/>
            <person name="Lambert O."/>
            <person name="Liu K."/>
            <person name="Luo X."/>
            <person name="Luo Y."/>
            <person name="Macchiaroli N."/>
            <person name="Nichol S."/>
            <person name="Paps J."/>
            <person name="Parkinson J."/>
            <person name="Pouchkina-Stantcheva N."/>
            <person name="Riddiford N."/>
            <person name="Rosenzvit M."/>
            <person name="Salinas G."/>
            <person name="Wasmuth J.D."/>
            <person name="Zamanian M."/>
            <person name="Zheng Y."/>
            <person name="Cai X."/>
            <person name="Soberon X."/>
            <person name="Olson P.D."/>
            <person name="Laclette J.P."/>
            <person name="Brehm K."/>
            <person name="Berriman M."/>
            <person name="Garciarrubio A."/>
            <person name="Bobes R.J."/>
            <person name="Fragoso G."/>
            <person name="Sanchez-Flores A."/>
            <person name="Estrada K."/>
            <person name="Cevallos M.A."/>
            <person name="Morett E."/>
            <person name="Gonzalez V."/>
            <person name="Portillo T."/>
            <person name="Ochoa-Leyva A."/>
            <person name="Jose M.V."/>
            <person name="Sciutto E."/>
            <person name="Landa A."/>
            <person name="Jimenez L."/>
            <person name="Valdes V."/>
            <person name="Carrero J.C."/>
            <person name="Larralde C."/>
            <person name="Morales-Montor J."/>
            <person name="Limon-Lason J."/>
            <person name="Soberon X."/>
            <person name="Laclette J.P."/>
        </authorList>
    </citation>
    <scope>NUCLEOTIDE SEQUENCE [LARGE SCALE GENOMIC DNA]</scope>
</reference>
<reference evidence="4" key="3">
    <citation type="submission" date="2020-10" db="UniProtKB">
        <authorList>
            <consortium name="WormBaseParasite"/>
        </authorList>
    </citation>
    <scope>IDENTIFICATION</scope>
</reference>
<dbReference type="WBParaSite" id="EgrG_000293700">
    <property type="protein sequence ID" value="EgrG_000293700"/>
    <property type="gene ID" value="EgrG_000293700"/>
</dbReference>
<dbReference type="AlphaFoldDB" id="A0A068X2I6"/>
<reference evidence="2" key="2">
    <citation type="submission" date="2014-06" db="EMBL/GenBank/DDBJ databases">
        <authorList>
            <person name="Aslett M."/>
        </authorList>
    </citation>
    <scope>NUCLEOTIDE SEQUENCE</scope>
</reference>
<feature type="domain" description="DUF5727" evidence="1">
    <location>
        <begin position="53"/>
        <end position="114"/>
    </location>
</feature>
<sequence>MTNAWSIIQFGAVYAERMNSMCRRGFHSHALSRAKSPIKLILQLVEQPMLLFNFAADMKINETSNLRVFRAKFPIRSNVEGGSIFRGNNSSLLTVTVDFTQNGTSPEVAECNQYWEAQRTTSSGPALVHTITVVLESMLVVTLLTM</sequence>
<evidence type="ECO:0000313" key="3">
    <source>
        <dbReference type="Proteomes" id="UP000492820"/>
    </source>
</evidence>
<protein>
    <submittedName>
        <fullName evidence="2 4">Diagnostic antigen gp50</fullName>
    </submittedName>
</protein>
<evidence type="ECO:0000259" key="1">
    <source>
        <dbReference type="Pfam" id="PF18997"/>
    </source>
</evidence>
<dbReference type="EMBL" id="LK028598">
    <property type="protein sequence ID" value="CDS24114.1"/>
    <property type="molecule type" value="Genomic_DNA"/>
</dbReference>